<dbReference type="Proteomes" id="UP000595140">
    <property type="component" value="Unassembled WGS sequence"/>
</dbReference>
<dbReference type="AlphaFoldDB" id="A0A484N788"/>
<keyword evidence="3" id="KW-1185">Reference proteome</keyword>
<organism evidence="2 3">
    <name type="scientific">Cuscuta campestris</name>
    <dbReference type="NCBI Taxonomy" id="132261"/>
    <lineage>
        <taxon>Eukaryota</taxon>
        <taxon>Viridiplantae</taxon>
        <taxon>Streptophyta</taxon>
        <taxon>Embryophyta</taxon>
        <taxon>Tracheophyta</taxon>
        <taxon>Spermatophyta</taxon>
        <taxon>Magnoliopsida</taxon>
        <taxon>eudicotyledons</taxon>
        <taxon>Gunneridae</taxon>
        <taxon>Pentapetalae</taxon>
        <taxon>asterids</taxon>
        <taxon>lamiids</taxon>
        <taxon>Solanales</taxon>
        <taxon>Convolvulaceae</taxon>
        <taxon>Cuscuteae</taxon>
        <taxon>Cuscuta</taxon>
        <taxon>Cuscuta subgen. Grammica</taxon>
        <taxon>Cuscuta sect. Cleistogrammica</taxon>
    </lineage>
</organism>
<evidence type="ECO:0000313" key="2">
    <source>
        <dbReference type="EMBL" id="VFQ96366.1"/>
    </source>
</evidence>
<gene>
    <name evidence="2" type="ORF">CCAM_LOCUS38142</name>
</gene>
<evidence type="ECO:0000256" key="1">
    <source>
        <dbReference type="SAM" id="MobiDB-lite"/>
    </source>
</evidence>
<evidence type="ECO:0000313" key="3">
    <source>
        <dbReference type="Proteomes" id="UP000595140"/>
    </source>
</evidence>
<dbReference type="PANTHER" id="PTHR37241:SF1">
    <property type="entry name" value="NEUROFILAMENT HEAVY PROTEIN"/>
    <property type="match status" value="1"/>
</dbReference>
<reference evidence="2 3" key="1">
    <citation type="submission" date="2018-04" db="EMBL/GenBank/DDBJ databases">
        <authorList>
            <person name="Vogel A."/>
        </authorList>
    </citation>
    <scope>NUCLEOTIDE SEQUENCE [LARGE SCALE GENOMIC DNA]</scope>
</reference>
<feature type="compositionally biased region" description="Basic and acidic residues" evidence="1">
    <location>
        <begin position="542"/>
        <end position="552"/>
    </location>
</feature>
<feature type="region of interest" description="Disordered" evidence="1">
    <location>
        <begin position="409"/>
        <end position="497"/>
    </location>
</feature>
<feature type="region of interest" description="Disordered" evidence="1">
    <location>
        <begin position="253"/>
        <end position="314"/>
    </location>
</feature>
<feature type="compositionally biased region" description="Polar residues" evidence="1">
    <location>
        <begin position="553"/>
        <end position="567"/>
    </location>
</feature>
<sequence length="644" mass="71045">MVKDFGIGPLSLPESVCSDGGGGGRSSNDAGEDEVFYEMIEAPKFVDFTSPDHYCPDDRYWFCLRVGCEQKHEQEMDSEKIYKDFVLRVMAARSPNVRLQKALCRNASRNMKCPMSVPSKFSKPRLPRLSVPPSISRKLGFEKKEEVNNPSSQNPISTPKVKTKQVAAKYLTTPRSKECLPDGSLFRSVQNPKSATGSSSKNHRMAGKKALAFHSPKKAISLKKSVELRTPLMKLCEGMKKLAITSQKKCLLSNDRGQGKSMPSDSAKKTKSSKKDKSVAKASSMSQPHDSKRVRNFKGLVGPSSNKINAEIPSDVQRENVNVFNLEQTDSKTIENSENLVNLEKHTTEAQLSEVQYHETESDNKENDASADENRALLNNDNIQAKVLGEQIKIIQKIAQPVDKYHKAFTNTGSAPSPGLKFKKPKPTNPKPFRLRTDERSILKESNFERKGHHPEHVPSGDLPRKSGADSRDIADTPKQRNNGNSAGGGNCKGNAKEPADLNAKLIKGNRTAEIANMSRGKVGSKIINVTPKTAVNASVSRKVEQPVEKKQAISQRLSSSSKNSMASHVIPGRKLATIDESSSKVAKTTKTREGNENGAFATHQETPFPFLRSNSRGRKQVTIPKEPHFHTTHVPRSCARKLT</sequence>
<feature type="region of interest" description="Disordered" evidence="1">
    <location>
        <begin position="541"/>
        <end position="569"/>
    </location>
</feature>
<feature type="compositionally biased region" description="Basic and acidic residues" evidence="1">
    <location>
        <begin position="435"/>
        <end position="479"/>
    </location>
</feature>
<proteinExistence type="predicted"/>
<name>A0A484N788_9ASTE</name>
<protein>
    <submittedName>
        <fullName evidence="2">Uncharacterized protein</fullName>
    </submittedName>
</protein>
<feature type="region of interest" description="Disordered" evidence="1">
    <location>
        <begin position="143"/>
        <end position="162"/>
    </location>
</feature>
<dbReference type="OrthoDB" id="785936at2759"/>
<feature type="compositionally biased region" description="Polar residues" evidence="1">
    <location>
        <begin position="187"/>
        <end position="200"/>
    </location>
</feature>
<feature type="region of interest" description="Disordered" evidence="1">
    <location>
        <begin position="181"/>
        <end position="212"/>
    </location>
</feature>
<feature type="compositionally biased region" description="Polar residues" evidence="1">
    <location>
        <begin position="148"/>
        <end position="157"/>
    </location>
</feature>
<dbReference type="EMBL" id="OOIL02005938">
    <property type="protein sequence ID" value="VFQ96366.1"/>
    <property type="molecule type" value="Genomic_DNA"/>
</dbReference>
<accession>A0A484N788</accession>
<dbReference type="PANTHER" id="PTHR37241">
    <property type="entry name" value="NEUROFILAMENT HEAVY PROTEIN"/>
    <property type="match status" value="1"/>
</dbReference>